<evidence type="ECO:0000256" key="2">
    <source>
        <dbReference type="SAM" id="Phobius"/>
    </source>
</evidence>
<gene>
    <name evidence="4" type="ORF">E0F89_16875</name>
</gene>
<organism evidence="4 5">
    <name type="scientific">Flavobacterium caseinilyticum</name>
    <dbReference type="NCBI Taxonomy" id="2541732"/>
    <lineage>
        <taxon>Bacteria</taxon>
        <taxon>Pseudomonadati</taxon>
        <taxon>Bacteroidota</taxon>
        <taxon>Flavobacteriia</taxon>
        <taxon>Flavobacteriales</taxon>
        <taxon>Flavobacteriaceae</taxon>
        <taxon>Flavobacterium</taxon>
    </lineage>
</organism>
<dbReference type="EMBL" id="SMFM01000016">
    <property type="protein sequence ID" value="TDD73690.1"/>
    <property type="molecule type" value="Genomic_DNA"/>
</dbReference>
<keyword evidence="2" id="KW-0472">Membrane</keyword>
<reference evidence="4 5" key="1">
    <citation type="submission" date="2019-03" db="EMBL/GenBank/DDBJ databases">
        <title>Flavobacterium AT-3-2 sp. nov., isolated from arctic soil.</title>
        <authorList>
            <person name="Chaudhary D.K."/>
        </authorList>
    </citation>
    <scope>NUCLEOTIDE SEQUENCE [LARGE SCALE GENOMIC DNA]</scope>
    <source>
        <strain evidence="4 5">AT-3-2</strain>
    </source>
</reference>
<dbReference type="AlphaFoldDB" id="A0A4R5APG5"/>
<keyword evidence="2" id="KW-1133">Transmembrane helix</keyword>
<proteinExistence type="predicted"/>
<comment type="caution">
    <text evidence="4">The sequence shown here is derived from an EMBL/GenBank/DDBJ whole genome shotgun (WGS) entry which is preliminary data.</text>
</comment>
<evidence type="ECO:0000256" key="1">
    <source>
        <dbReference type="ARBA" id="ARBA00022729"/>
    </source>
</evidence>
<evidence type="ECO:0000259" key="3">
    <source>
        <dbReference type="Pfam" id="PF18962"/>
    </source>
</evidence>
<keyword evidence="5" id="KW-1185">Reference proteome</keyword>
<sequence>MMVYFIYFCEGGLLIYDFFVPKFIGFLLFNNLWFKNFIIMENITNSNFFDTLSRKMTSCFLSKDTISAAGFNSQSDNSNASQRFDHYFKNVCILLLFVFSGFSTAVAQTTPANCTSGCTSKDIKIINAFLSDQYGAPLPDTFICNGTANVYLSLTLTTKSPRIGTAVYGNVYQYFPETETIGGQPVATVAQCFGGITLNATNVVTFTDPFSWTCGDAIALTDVYISWGTGNTDFCTGSAFQCGATPSKCNRQEGNIIISTPNIGTASASACSLVALPNYSAYFNLTSLEADIKNGGNLTVTWFSDLALTTPISDADTNTAGLQFHATAASTNVYAKVCVTGSTTSCETVTVPLTIYPKPAVPTICVVQPSASLCDNTTTAGSITITSPIGAAGVYDYSIDNGLTWTADKTSWTGLLAGSVNGVKVRFTSVNNDGCPSDASSCADSDCTAPTAAKTTKPDSNKMAAITPTGANTDKAGFEAYPVPFKDQLSIKYNFDYESDVKIEVFNAQGIRVFSKTDTNGYLNKETALDLKMNKGKEQMYVVKITTNRGTTTRKVMSSR</sequence>
<keyword evidence="2" id="KW-0812">Transmembrane</keyword>
<evidence type="ECO:0000313" key="5">
    <source>
        <dbReference type="Proteomes" id="UP000295278"/>
    </source>
</evidence>
<feature type="domain" description="Secretion system C-terminal sorting" evidence="3">
    <location>
        <begin position="481"/>
        <end position="556"/>
    </location>
</feature>
<dbReference type="InterPro" id="IPR026444">
    <property type="entry name" value="Secre_tail"/>
</dbReference>
<feature type="transmembrane region" description="Helical" evidence="2">
    <location>
        <begin position="12"/>
        <end position="34"/>
    </location>
</feature>
<dbReference type="Pfam" id="PF18962">
    <property type="entry name" value="Por_Secre_tail"/>
    <property type="match status" value="1"/>
</dbReference>
<dbReference type="NCBIfam" id="TIGR04183">
    <property type="entry name" value="Por_Secre_tail"/>
    <property type="match status" value="1"/>
</dbReference>
<accession>A0A4R5APG5</accession>
<protein>
    <submittedName>
        <fullName evidence="4">T9SS type A sorting domain-containing protein</fullName>
    </submittedName>
</protein>
<keyword evidence="1" id="KW-0732">Signal</keyword>
<name>A0A4R5APG5_9FLAO</name>
<evidence type="ECO:0000313" key="4">
    <source>
        <dbReference type="EMBL" id="TDD73690.1"/>
    </source>
</evidence>
<dbReference type="OrthoDB" id="599464at2"/>
<dbReference type="Proteomes" id="UP000295278">
    <property type="component" value="Unassembled WGS sequence"/>
</dbReference>